<dbReference type="GO" id="GO:0004559">
    <property type="term" value="F:alpha-mannosidase activity"/>
    <property type="evidence" value="ECO:0007669"/>
    <property type="project" value="InterPro"/>
</dbReference>
<evidence type="ECO:0000313" key="6">
    <source>
        <dbReference type="EMBL" id="TEU03237.1"/>
    </source>
</evidence>
<comment type="similarity">
    <text evidence="1">Belongs to the glycosyl hydrolase 38 family.</text>
</comment>
<protein>
    <submittedName>
        <fullName evidence="6">Alpha-mannosidase</fullName>
    </submittedName>
</protein>
<dbReference type="SMART" id="SM00872">
    <property type="entry name" value="Alpha-mann_mid"/>
    <property type="match status" value="1"/>
</dbReference>
<dbReference type="Gene3D" id="3.20.110.10">
    <property type="entry name" value="Glycoside hydrolase 38, N terminal domain"/>
    <property type="match status" value="1"/>
</dbReference>
<dbReference type="InterPro" id="IPR011682">
    <property type="entry name" value="Glyco_hydro_38_C"/>
</dbReference>
<dbReference type="InterPro" id="IPR037094">
    <property type="entry name" value="Glyco_hydro_38_cen_sf"/>
</dbReference>
<dbReference type="Gene3D" id="2.60.40.2220">
    <property type="match status" value="1"/>
</dbReference>
<keyword evidence="4" id="KW-0326">Glycosidase</keyword>
<evidence type="ECO:0000256" key="2">
    <source>
        <dbReference type="ARBA" id="ARBA00022723"/>
    </source>
</evidence>
<dbReference type="GO" id="GO:0006013">
    <property type="term" value="P:mannose metabolic process"/>
    <property type="evidence" value="ECO:0007669"/>
    <property type="project" value="InterPro"/>
</dbReference>
<keyword evidence="2" id="KW-0479">Metal-binding</keyword>
<dbReference type="Proteomes" id="UP000316674">
    <property type="component" value="Unassembled WGS sequence"/>
</dbReference>
<evidence type="ECO:0000313" key="7">
    <source>
        <dbReference type="Proteomes" id="UP000316674"/>
    </source>
</evidence>
<dbReference type="FunFam" id="1.20.1270.50:FF:000004">
    <property type="entry name" value="alpha-mannosidase 2C1 isoform X1"/>
    <property type="match status" value="1"/>
</dbReference>
<name>A0A523ZHG7_UNCAE</name>
<comment type="caution">
    <text evidence="6">The sequence shown here is derived from an EMBL/GenBank/DDBJ whole genome shotgun (WGS) entry which is preliminary data.</text>
</comment>
<dbReference type="Pfam" id="PF17677">
    <property type="entry name" value="Glyco_hydro38C2"/>
    <property type="match status" value="1"/>
</dbReference>
<evidence type="ECO:0000256" key="3">
    <source>
        <dbReference type="ARBA" id="ARBA00022801"/>
    </source>
</evidence>
<feature type="domain" description="Glycoside hydrolase family 38 central" evidence="5">
    <location>
        <begin position="487"/>
        <end position="561"/>
    </location>
</feature>
<gene>
    <name evidence="6" type="ORF">E3I16_01120</name>
</gene>
<dbReference type="CDD" id="cd10789">
    <property type="entry name" value="GH38N_AMII_ER_cytosolic"/>
    <property type="match status" value="1"/>
</dbReference>
<dbReference type="GO" id="GO:0046872">
    <property type="term" value="F:metal ion binding"/>
    <property type="evidence" value="ECO:0007669"/>
    <property type="project" value="UniProtKB-KW"/>
</dbReference>
<dbReference type="Pfam" id="PF01074">
    <property type="entry name" value="Glyco_hydro_38N"/>
    <property type="match status" value="1"/>
</dbReference>
<dbReference type="GO" id="GO:0030246">
    <property type="term" value="F:carbohydrate binding"/>
    <property type="evidence" value="ECO:0007669"/>
    <property type="project" value="InterPro"/>
</dbReference>
<reference evidence="6 7" key="1">
    <citation type="submission" date="2019-03" db="EMBL/GenBank/DDBJ databases">
        <title>Metabolic potential of uncultured bacteria and archaea associated with petroleum seepage in deep-sea sediments.</title>
        <authorList>
            <person name="Dong X."/>
            <person name="Hubert C."/>
        </authorList>
    </citation>
    <scope>NUCLEOTIDE SEQUENCE [LARGE SCALE GENOMIC DNA]</scope>
    <source>
        <strain evidence="6">E26_bin6</strain>
    </source>
</reference>
<dbReference type="PANTHER" id="PTHR46017:SF1">
    <property type="entry name" value="ALPHA-MANNOSIDASE 2C1"/>
    <property type="match status" value="1"/>
</dbReference>
<dbReference type="AlphaFoldDB" id="A0A523ZHG7"/>
<dbReference type="InterPro" id="IPR000602">
    <property type="entry name" value="Glyco_hydro_38_N"/>
</dbReference>
<dbReference type="SUPFAM" id="SSF88688">
    <property type="entry name" value="Families 57/38 glycoside transferase middle domain"/>
    <property type="match status" value="1"/>
</dbReference>
<dbReference type="InterPro" id="IPR041147">
    <property type="entry name" value="GH38_C"/>
</dbReference>
<evidence type="ECO:0000256" key="4">
    <source>
        <dbReference type="ARBA" id="ARBA00023295"/>
    </source>
</evidence>
<dbReference type="InterPro" id="IPR015341">
    <property type="entry name" value="Glyco_hydro_38_cen"/>
</dbReference>
<dbReference type="InterPro" id="IPR011013">
    <property type="entry name" value="Gal_mutarotase_sf_dom"/>
</dbReference>
<evidence type="ECO:0000256" key="1">
    <source>
        <dbReference type="ARBA" id="ARBA00009792"/>
    </source>
</evidence>
<dbReference type="SUPFAM" id="SSF88713">
    <property type="entry name" value="Glycoside hydrolase/deacetylase"/>
    <property type="match status" value="1"/>
</dbReference>
<dbReference type="InterPro" id="IPR028995">
    <property type="entry name" value="Glyco_hydro_57/38_cen_sf"/>
</dbReference>
<dbReference type="Pfam" id="PF09261">
    <property type="entry name" value="Alpha-mann_mid"/>
    <property type="match status" value="1"/>
</dbReference>
<dbReference type="EMBL" id="SOHY01000070">
    <property type="protein sequence ID" value="TEU03237.1"/>
    <property type="molecule type" value="Genomic_DNA"/>
</dbReference>
<dbReference type="InterPro" id="IPR011330">
    <property type="entry name" value="Glyco_hydro/deAcase_b/a-brl"/>
</dbReference>
<dbReference type="GO" id="GO:0009313">
    <property type="term" value="P:oligosaccharide catabolic process"/>
    <property type="evidence" value="ECO:0007669"/>
    <property type="project" value="TreeGrafter"/>
</dbReference>
<accession>A0A523ZHG7</accession>
<dbReference type="PANTHER" id="PTHR46017">
    <property type="entry name" value="ALPHA-MANNOSIDASE 2C1"/>
    <property type="match status" value="1"/>
</dbReference>
<sequence length="1030" mass="117857">MNKRLEKWLKQAEEILGSLEKAQQLSGWKFIQAELKGAEEIGFDDSSWEETKGNPGWSPAAGTFWQRRELVFPPYIEGISLKGSKVDSIIMAPSGIEIFLDGKSLTKYDYWADMRSHNLTIIERIEPSRKYLLALRFPKGDGLGGCEIKLRIQALDEMAFELSTVMQEINFVQKVLLEKEENLEEDFLRVVEALNVEALKKRDWPKILSSLKKAEKALTLFQSRAKEYKIYLVGHSHIDMNWLWPMGDTIDICLRDFDTVNKLMKEYPSLHFSQSQAAVYEIVRKKDPSLFNEVKERIKEKRWEPTSSTWVEGDLNMAAGEALVRQLLYGKTYTRRILGANPKVCWEPDTFGHPVSYPQILAKAGIKYYYFMRCGKKLPIFWWEAPDGSRVLAFNSIYNGEITAKNVVSIATEIARDYAIKSSMYLFGVGDHGGGPTRRDILTKMELDKRPALPNLIFSSSEDFYDEALKEKIDYPVVKDELNPIFEGCYTTHSDIKRMNREGENLLLTAEALATLVSLYGYSYPHSSLKEAWEKVCFNQFHDIFDGSAIHSSYEYSEKLAQEVKESTERIIENSLNFLSSHIKTEGKNKKALPLIVFNQLGWLRDDLVAIEMPQKAFSSFHLIDQKDNLVPFQIEQKKLVFMADKVPAFGYKTYWMVEGKKTPFSEAKLSINKEGKMESTDYLLQVEPSTGVITRLYDKKAQKEIFRPSSLMEGNPDTYVIDKASNLLRLFKETPHSMSSWVIGNIEKVVNLSNGCQIKIEEKGPVRVILGINRSFNESRIEQKIILYRDLERIDFVTKIDWQEKGSQKEGIPMLRVSFHLNFSSPEATFEIPFGHIKRPALGEEMPALRWIDVSQADYGVSLINDSKYGHQVQGNSMSLTLLRSPYEPDALPDVGIHHIGYAIYPHKGRWKKDKTIRKSAEFNQPLLAQWQKVQGGNLPSSFGLLNLEQSNLVVSGLKKTENDKGIILRFYEVEGKKTTATLVSSLPLTSCIETNLLEEKERNNLSLIGEKVEIEILPFEIKTLLLLR</sequence>
<dbReference type="Pfam" id="PF07748">
    <property type="entry name" value="Glyco_hydro_38C"/>
    <property type="match status" value="1"/>
</dbReference>
<keyword evidence="3" id="KW-0378">Hydrolase</keyword>
<dbReference type="Gene3D" id="1.20.1270.50">
    <property type="entry name" value="Glycoside hydrolase family 38, central domain"/>
    <property type="match status" value="1"/>
</dbReference>
<dbReference type="InterPro" id="IPR027291">
    <property type="entry name" value="Glyco_hydro_38_N_sf"/>
</dbReference>
<proteinExistence type="inferred from homology"/>
<evidence type="ECO:0000259" key="5">
    <source>
        <dbReference type="SMART" id="SM00872"/>
    </source>
</evidence>
<dbReference type="Gene3D" id="2.70.98.30">
    <property type="entry name" value="Golgi alpha-mannosidase II, domain 4"/>
    <property type="match status" value="1"/>
</dbReference>
<organism evidence="6 7">
    <name type="scientific">Aerophobetes bacterium</name>
    <dbReference type="NCBI Taxonomy" id="2030807"/>
    <lineage>
        <taxon>Bacteria</taxon>
        <taxon>Candidatus Aerophobota</taxon>
    </lineage>
</organism>
<dbReference type="SUPFAM" id="SSF74650">
    <property type="entry name" value="Galactose mutarotase-like"/>
    <property type="match status" value="1"/>
</dbReference>